<accession>A0A972FR73</accession>
<evidence type="ECO:0000256" key="1">
    <source>
        <dbReference type="SAM" id="Phobius"/>
    </source>
</evidence>
<protein>
    <submittedName>
        <fullName evidence="2">Uncharacterized protein</fullName>
    </submittedName>
</protein>
<dbReference type="RefSeq" id="WP_169525373.1">
    <property type="nucleotide sequence ID" value="NZ_JAAMPU010000083.1"/>
</dbReference>
<dbReference type="AlphaFoldDB" id="A0A972FR73"/>
<organism evidence="2 3">
    <name type="scientific">Flavobacterium silvaticum</name>
    <dbReference type="NCBI Taxonomy" id="1852020"/>
    <lineage>
        <taxon>Bacteria</taxon>
        <taxon>Pseudomonadati</taxon>
        <taxon>Bacteroidota</taxon>
        <taxon>Flavobacteriia</taxon>
        <taxon>Flavobacteriales</taxon>
        <taxon>Flavobacteriaceae</taxon>
        <taxon>Flavobacterium</taxon>
    </lineage>
</organism>
<name>A0A972FR73_9FLAO</name>
<sequence length="317" mass="37042">MFKSALSEAWKWSAKFYFGSFSTAIASFFVFHNILKFEFVWSIACGIGLVILSFFIKFLINYFTAVNKLQESLLEKERQLEVMTTDKERKKRLTSANHYGEAIMVLKDIFSKVHYLRKQDKIEKKEMMATLLFLCNNLKNIFERRFSNNYSVSIKVLSDDVDLSNITMHAQVITLCRDAKSYKRRQNGNDVIHNIFDNTCFNEIFHNIDNPQKAHYISNNLVADRYYKNSSFKVYGDIPDSCDTEEKRQPEWSLPYKSEVVVPITPLDSTENRKQQFLGYLCVDCNVTDSFHIKYDIEMLKGIADGIFDIIKHNYNG</sequence>
<keyword evidence="1" id="KW-1133">Transmembrane helix</keyword>
<gene>
    <name evidence="2" type="ORF">G6047_00500</name>
</gene>
<dbReference type="EMBL" id="JAAMPU010000083">
    <property type="protein sequence ID" value="NMH26497.1"/>
    <property type="molecule type" value="Genomic_DNA"/>
</dbReference>
<dbReference type="Proteomes" id="UP000712080">
    <property type="component" value="Unassembled WGS sequence"/>
</dbReference>
<evidence type="ECO:0000313" key="3">
    <source>
        <dbReference type="Proteomes" id="UP000712080"/>
    </source>
</evidence>
<keyword evidence="1" id="KW-0812">Transmembrane</keyword>
<comment type="caution">
    <text evidence="2">The sequence shown here is derived from an EMBL/GenBank/DDBJ whole genome shotgun (WGS) entry which is preliminary data.</text>
</comment>
<keyword evidence="3" id="KW-1185">Reference proteome</keyword>
<evidence type="ECO:0000313" key="2">
    <source>
        <dbReference type="EMBL" id="NMH26497.1"/>
    </source>
</evidence>
<feature type="transmembrane region" description="Helical" evidence="1">
    <location>
        <begin position="40"/>
        <end position="60"/>
    </location>
</feature>
<proteinExistence type="predicted"/>
<feature type="transmembrane region" description="Helical" evidence="1">
    <location>
        <begin position="12"/>
        <end position="34"/>
    </location>
</feature>
<keyword evidence="1" id="KW-0472">Membrane</keyword>
<reference evidence="2" key="1">
    <citation type="submission" date="2020-02" db="EMBL/GenBank/DDBJ databases">
        <title>Flavobacterium sp. genome.</title>
        <authorList>
            <person name="Jung H.S."/>
            <person name="Baek J.H."/>
            <person name="Jeon C.O."/>
        </authorList>
    </citation>
    <scope>NUCLEOTIDE SEQUENCE</scope>
    <source>
        <strain evidence="2">SE-s28</strain>
    </source>
</reference>